<dbReference type="SUPFAM" id="SSF140500">
    <property type="entry name" value="BAS1536-like"/>
    <property type="match status" value="1"/>
</dbReference>
<dbReference type="InterPro" id="IPR036638">
    <property type="entry name" value="HLH_DNA-bd_sf"/>
</dbReference>
<reference evidence="2" key="1">
    <citation type="submission" date="2016-10" db="EMBL/GenBank/DDBJ databases">
        <authorList>
            <person name="Varghese N."/>
            <person name="Submissions S."/>
        </authorList>
    </citation>
    <scope>NUCLEOTIDE SEQUENCE [LARGE SCALE GENOMIC DNA]</scope>
    <source>
        <strain evidence="2">DSM 13327</strain>
    </source>
</reference>
<sequence>MDDLVTKQLWEDTERLREELHDIAMKQGINSPGTIRASQLLDIKINEYYRCQRQSRLRSSRL</sequence>
<keyword evidence="2" id="KW-1185">Reference proteome</keyword>
<dbReference type="GO" id="GO:0046983">
    <property type="term" value="F:protein dimerization activity"/>
    <property type="evidence" value="ECO:0007669"/>
    <property type="project" value="InterPro"/>
</dbReference>
<dbReference type="OrthoDB" id="2692170at2"/>
<dbReference type="RefSeq" id="WP_090942744.1">
    <property type="nucleotide sequence ID" value="NZ_FOTS01000056.1"/>
</dbReference>
<protein>
    <submittedName>
        <fullName evidence="1">Spo0E like sporulation regulatory protein</fullName>
    </submittedName>
</protein>
<dbReference type="Pfam" id="PF09388">
    <property type="entry name" value="SpoOE-like"/>
    <property type="match status" value="1"/>
</dbReference>
<evidence type="ECO:0000313" key="1">
    <source>
        <dbReference type="EMBL" id="SFM21757.1"/>
    </source>
</evidence>
<dbReference type="EMBL" id="FOTS01000056">
    <property type="protein sequence ID" value="SFM21757.1"/>
    <property type="molecule type" value="Genomic_DNA"/>
</dbReference>
<gene>
    <name evidence="1" type="ORF">SAMN04490355_105623</name>
</gene>
<evidence type="ECO:0000313" key="2">
    <source>
        <dbReference type="Proteomes" id="UP000199520"/>
    </source>
</evidence>
<name>A0A1I4P2J8_9FIRM</name>
<dbReference type="InterPro" id="IPR037208">
    <property type="entry name" value="Spo0E-like_sf"/>
</dbReference>
<accession>A0A1I4P2J8</accession>
<dbReference type="AlphaFoldDB" id="A0A1I4P2J8"/>
<organism evidence="1 2">
    <name type="scientific">Pelosinus propionicus DSM 13327</name>
    <dbReference type="NCBI Taxonomy" id="1123291"/>
    <lineage>
        <taxon>Bacteria</taxon>
        <taxon>Bacillati</taxon>
        <taxon>Bacillota</taxon>
        <taxon>Negativicutes</taxon>
        <taxon>Selenomonadales</taxon>
        <taxon>Sporomusaceae</taxon>
        <taxon>Pelosinus</taxon>
    </lineage>
</organism>
<dbReference type="Gene3D" id="4.10.280.10">
    <property type="entry name" value="Helix-loop-helix DNA-binding domain"/>
    <property type="match status" value="1"/>
</dbReference>
<dbReference type="InterPro" id="IPR018540">
    <property type="entry name" value="Spo0E-like"/>
</dbReference>
<proteinExistence type="predicted"/>
<dbReference type="GO" id="GO:0043937">
    <property type="term" value="P:regulation of sporulation"/>
    <property type="evidence" value="ECO:0007669"/>
    <property type="project" value="InterPro"/>
</dbReference>
<dbReference type="Proteomes" id="UP000199520">
    <property type="component" value="Unassembled WGS sequence"/>
</dbReference>